<evidence type="ECO:0000256" key="9">
    <source>
        <dbReference type="SAM" id="Phobius"/>
    </source>
</evidence>
<comment type="caution">
    <text evidence="10">The sequence shown here is derived from an EMBL/GenBank/DDBJ whole genome shotgun (WGS) entry which is preliminary data.</text>
</comment>
<comment type="subcellular location">
    <subcellularLocation>
        <location evidence="1 8">Cell membrane</location>
        <topology evidence="1 8">Multi-pass membrane protein</topology>
    </subcellularLocation>
</comment>
<evidence type="ECO:0000256" key="8">
    <source>
        <dbReference type="PIRNR" id="PIRNR028784"/>
    </source>
</evidence>
<reference evidence="10 11" key="1">
    <citation type="submission" date="2024-04" db="EMBL/GenBank/DDBJ databases">
        <title>Albibacterium profundi sp. nov., isolated from sediment of the Challenger Deep of Mariana Trench.</title>
        <authorList>
            <person name="Wang Y."/>
        </authorList>
    </citation>
    <scope>NUCLEOTIDE SEQUENCE [LARGE SCALE GENOMIC DNA]</scope>
    <source>
        <strain evidence="10 11">RHL897</strain>
    </source>
</reference>
<evidence type="ECO:0000256" key="6">
    <source>
        <dbReference type="ARBA" id="ARBA00022989"/>
    </source>
</evidence>
<dbReference type="PANTHER" id="PTHR34702">
    <property type="entry name" value="NA(+)/H(+) ANTIPORTER SUBUNIT F1"/>
    <property type="match status" value="1"/>
</dbReference>
<dbReference type="Proteomes" id="UP001580928">
    <property type="component" value="Unassembled WGS sequence"/>
</dbReference>
<keyword evidence="8" id="KW-0406">Ion transport</keyword>
<protein>
    <submittedName>
        <fullName evidence="10">Monovalent cation/H+ antiporter complex subunit F</fullName>
    </submittedName>
</protein>
<keyword evidence="4 8" id="KW-1003">Cell membrane</keyword>
<keyword evidence="3 8" id="KW-0813">Transport</keyword>
<dbReference type="RefSeq" id="WP_375556647.1">
    <property type="nucleotide sequence ID" value="NZ_JBBVGT010000002.1"/>
</dbReference>
<accession>A0ABV5CFF3</accession>
<comment type="similarity">
    <text evidence="2 8">Belongs to the CPA3 antiporters (TC 2.A.63) subunit F family.</text>
</comment>
<evidence type="ECO:0000256" key="5">
    <source>
        <dbReference type="ARBA" id="ARBA00022692"/>
    </source>
</evidence>
<proteinExistence type="inferred from homology"/>
<sequence length="80" mass="9003">MPILSISLLLVCYRFIKGPHTFDRAVALELFISIGIAVIAVFCVLSDNSTFLDVAMILALIAFLGTVAYSYYIERRRRDD</sequence>
<keyword evidence="7 8" id="KW-0472">Membrane</keyword>
<evidence type="ECO:0000256" key="3">
    <source>
        <dbReference type="ARBA" id="ARBA00022448"/>
    </source>
</evidence>
<dbReference type="EMBL" id="JBBVGT010000002">
    <property type="protein sequence ID" value="MFB5945097.1"/>
    <property type="molecule type" value="Genomic_DNA"/>
</dbReference>
<feature type="transmembrane region" description="Helical" evidence="9">
    <location>
        <begin position="24"/>
        <end position="45"/>
    </location>
</feature>
<gene>
    <name evidence="10" type="ORF">WKR92_04555</name>
</gene>
<name>A0ABV5CFF3_9SPHI</name>
<dbReference type="PANTHER" id="PTHR34702:SF1">
    <property type="entry name" value="NA(+)_H(+) ANTIPORTER SUBUNIT F"/>
    <property type="match status" value="1"/>
</dbReference>
<evidence type="ECO:0000256" key="1">
    <source>
        <dbReference type="ARBA" id="ARBA00004651"/>
    </source>
</evidence>
<evidence type="ECO:0000256" key="7">
    <source>
        <dbReference type="ARBA" id="ARBA00023136"/>
    </source>
</evidence>
<organism evidence="10 11">
    <name type="scientific">Albibacterium profundi</name>
    <dbReference type="NCBI Taxonomy" id="3134906"/>
    <lineage>
        <taxon>Bacteria</taxon>
        <taxon>Pseudomonadati</taxon>
        <taxon>Bacteroidota</taxon>
        <taxon>Sphingobacteriia</taxon>
        <taxon>Sphingobacteriales</taxon>
        <taxon>Sphingobacteriaceae</taxon>
        <taxon>Albibacterium</taxon>
    </lineage>
</organism>
<evidence type="ECO:0000256" key="4">
    <source>
        <dbReference type="ARBA" id="ARBA00022475"/>
    </source>
</evidence>
<keyword evidence="8" id="KW-0050">Antiport</keyword>
<dbReference type="NCBIfam" id="NF009243">
    <property type="entry name" value="PRK12599.1-2"/>
    <property type="match status" value="1"/>
</dbReference>
<dbReference type="Pfam" id="PF04066">
    <property type="entry name" value="MrpF_PhaF"/>
    <property type="match status" value="1"/>
</dbReference>
<dbReference type="PIRSF" id="PIRSF028784">
    <property type="entry name" value="MrpF"/>
    <property type="match status" value="1"/>
</dbReference>
<dbReference type="InterPro" id="IPR007208">
    <property type="entry name" value="MrpF/PhaF-like"/>
</dbReference>
<keyword evidence="6 9" id="KW-1133">Transmembrane helix</keyword>
<keyword evidence="5 9" id="KW-0812">Transmembrane</keyword>
<evidence type="ECO:0000313" key="10">
    <source>
        <dbReference type="EMBL" id="MFB5945097.1"/>
    </source>
</evidence>
<keyword evidence="11" id="KW-1185">Reference proteome</keyword>
<feature type="transmembrane region" description="Helical" evidence="9">
    <location>
        <begin position="52"/>
        <end position="72"/>
    </location>
</feature>
<evidence type="ECO:0000313" key="11">
    <source>
        <dbReference type="Proteomes" id="UP001580928"/>
    </source>
</evidence>
<evidence type="ECO:0000256" key="2">
    <source>
        <dbReference type="ARBA" id="ARBA00009212"/>
    </source>
</evidence>